<keyword evidence="2" id="KW-1185">Reference proteome</keyword>
<evidence type="ECO:0000313" key="1">
    <source>
        <dbReference type="EMBL" id="AEF03009.1"/>
    </source>
</evidence>
<sequence length="46" mass="5153">MDVLNVENELREVVARVVTQVELSNKQGRLDINLAMEDANLSIPCL</sequence>
<evidence type="ECO:0000313" key="2">
    <source>
        <dbReference type="Proteomes" id="UP000000683"/>
    </source>
</evidence>
<organism evidence="1 2">
    <name type="scientific">Alteromonas naphthalenivorans</name>
    <dbReference type="NCBI Taxonomy" id="715451"/>
    <lineage>
        <taxon>Bacteria</taxon>
        <taxon>Pseudomonadati</taxon>
        <taxon>Pseudomonadota</taxon>
        <taxon>Gammaproteobacteria</taxon>
        <taxon>Alteromonadales</taxon>
        <taxon>Alteromonadaceae</taxon>
        <taxon>Alteromonas/Salinimonas group</taxon>
        <taxon>Alteromonas</taxon>
    </lineage>
</organism>
<dbReference type="HOGENOM" id="CLU_3179388_0_0_6"/>
<dbReference type="KEGG" id="alt:ambt_07380"/>
<accession>F5Z7G6</accession>
<gene>
    <name evidence="1" type="ordered locus">ambt_07380</name>
</gene>
<dbReference type="RefSeq" id="WP_013783949.1">
    <property type="nucleotide sequence ID" value="NC_015554.1"/>
</dbReference>
<dbReference type="Proteomes" id="UP000000683">
    <property type="component" value="Chromosome"/>
</dbReference>
<reference evidence="1 2" key="1">
    <citation type="journal article" date="2011" name="J. Bacteriol.">
        <title>Complete genome sequence of the polycyclic aromatic hydrocarbon-degrading bacterium Alteromonas sp. strain SN2.</title>
        <authorList>
            <person name="Jin H.M."/>
            <person name="Jeong H."/>
            <person name="Moon E.J."/>
            <person name="Math R.K."/>
            <person name="Lee K."/>
            <person name="Kim H.J."/>
            <person name="Jeon C.O."/>
            <person name="Oh T.K."/>
            <person name="Kim J.F."/>
        </authorList>
    </citation>
    <scope>NUCLEOTIDE SEQUENCE [LARGE SCALE GENOMIC DNA]</scope>
    <source>
        <strain evidence="2">JCM 17741 / KACC 18427 / KCTC 11700BP / SN2</strain>
    </source>
</reference>
<dbReference type="AlphaFoldDB" id="F5Z7G6"/>
<name>F5Z7G6_ALTNA</name>
<dbReference type="EMBL" id="CP002339">
    <property type="protein sequence ID" value="AEF03009.1"/>
    <property type="molecule type" value="Genomic_DNA"/>
</dbReference>
<protein>
    <submittedName>
        <fullName evidence="1">Uncharacterized protein</fullName>
    </submittedName>
</protein>
<proteinExistence type="predicted"/>